<dbReference type="EMBL" id="CP091430">
    <property type="protein sequence ID" value="UVI31722.1"/>
    <property type="molecule type" value="Genomic_DNA"/>
</dbReference>
<protein>
    <submittedName>
        <fullName evidence="1">Uncharacterized protein</fullName>
    </submittedName>
</protein>
<gene>
    <name evidence="1" type="ORF">L1F29_07870</name>
</gene>
<sequence>MRSKTNSAIRRWFWAVLFLSVTTVLVSACGDDRTASEEGKLRSVNTSGTIAYAAGHAAEDQIEAVGLMGVDVYASDCRSIT</sequence>
<dbReference type="Proteomes" id="UP001057877">
    <property type="component" value="Chromosome"/>
</dbReference>
<reference evidence="1" key="1">
    <citation type="submission" date="2022-01" db="EMBL/GenBank/DDBJ databases">
        <title>Paenibacillus spongiae sp. nov., isolated from marine sponge.</title>
        <authorList>
            <person name="Li Z."/>
            <person name="Zhang M."/>
        </authorList>
    </citation>
    <scope>NUCLEOTIDE SEQUENCE</scope>
    <source>
        <strain evidence="1">PHS-Z3</strain>
    </source>
</reference>
<dbReference type="RefSeq" id="WP_258387784.1">
    <property type="nucleotide sequence ID" value="NZ_CP091430.1"/>
</dbReference>
<dbReference type="PROSITE" id="PS51257">
    <property type="entry name" value="PROKAR_LIPOPROTEIN"/>
    <property type="match status" value="1"/>
</dbReference>
<name>A0ABY5SG82_9BACL</name>
<organism evidence="1 2">
    <name type="scientific">Paenibacillus spongiae</name>
    <dbReference type="NCBI Taxonomy" id="2909671"/>
    <lineage>
        <taxon>Bacteria</taxon>
        <taxon>Bacillati</taxon>
        <taxon>Bacillota</taxon>
        <taxon>Bacilli</taxon>
        <taxon>Bacillales</taxon>
        <taxon>Paenibacillaceae</taxon>
        <taxon>Paenibacillus</taxon>
    </lineage>
</organism>
<evidence type="ECO:0000313" key="2">
    <source>
        <dbReference type="Proteomes" id="UP001057877"/>
    </source>
</evidence>
<keyword evidence="2" id="KW-1185">Reference proteome</keyword>
<proteinExistence type="predicted"/>
<accession>A0ABY5SG82</accession>
<evidence type="ECO:0000313" key="1">
    <source>
        <dbReference type="EMBL" id="UVI31722.1"/>
    </source>
</evidence>